<proteinExistence type="predicted"/>
<comment type="caution">
    <text evidence="1">The sequence shown here is derived from an EMBL/GenBank/DDBJ whole genome shotgun (WGS) entry which is preliminary data.</text>
</comment>
<protein>
    <submittedName>
        <fullName evidence="1">Uncharacterized protein</fullName>
    </submittedName>
</protein>
<evidence type="ECO:0000313" key="2">
    <source>
        <dbReference type="Proteomes" id="UP000298050"/>
    </source>
</evidence>
<organism evidence="1 2">
    <name type="scientific">Mangrovimicrobium sediminis</name>
    <dbReference type="NCBI Taxonomy" id="2562682"/>
    <lineage>
        <taxon>Bacteria</taxon>
        <taxon>Pseudomonadati</taxon>
        <taxon>Pseudomonadota</taxon>
        <taxon>Gammaproteobacteria</taxon>
        <taxon>Cellvibrionales</taxon>
        <taxon>Halieaceae</taxon>
        <taxon>Mangrovimicrobium</taxon>
    </lineage>
</organism>
<dbReference type="AlphaFoldDB" id="A0A4Z0LY93"/>
<keyword evidence="2" id="KW-1185">Reference proteome</keyword>
<sequence length="412" mass="47208">MPFLTLLDERAKPKGSRDPLGFEMVWTYFGRRVISNLTTITSSLENFATALLGFKWCNELNSHYPEHERYLKIQESFLRYEQLAGYLRFLGRDHKIMGITRVRKRLEDPNRAITFGLGAGQLILSDQASYGLWGLYSTALRDTGLVSGERRELTAHGQEIAGQIERKLGQNKRDILIEIFTSNSRFGDDEINAYSSSFVRAINNRTAREALRDALLTGNPGHEVQAEVWRVTQKIAGSSIRNMTLQRFIDELRKHTTLDRLADYLTDIEHVERLLVAANNIFHYCRRKDGESLDTILSELKGRYRYDHLPRELDLSGVPRGEALNEILDALHRGDQARVVEQILQLNSAVMEQRGGAPWVEVESGRTLRVRVPSETVELKNQAELESAWDYDYFIDSYMRVANDGLEAGWKL</sequence>
<dbReference type="OrthoDB" id="7604978at2"/>
<dbReference type="Proteomes" id="UP000298050">
    <property type="component" value="Unassembled WGS sequence"/>
</dbReference>
<name>A0A4Z0LY93_9GAMM</name>
<accession>A0A4Z0LY93</accession>
<evidence type="ECO:0000313" key="1">
    <source>
        <dbReference type="EMBL" id="TGD72251.1"/>
    </source>
</evidence>
<gene>
    <name evidence="1" type="ORF">E4634_16175</name>
</gene>
<reference evidence="1 2" key="1">
    <citation type="submission" date="2019-04" db="EMBL/GenBank/DDBJ databases">
        <title>Taxonomy of novel Haliea sp. from mangrove soil of West Coast of India.</title>
        <authorList>
            <person name="Verma A."/>
            <person name="Kumar P."/>
            <person name="Krishnamurthi S."/>
        </authorList>
    </citation>
    <scope>NUCLEOTIDE SEQUENCE [LARGE SCALE GENOMIC DNA]</scope>
    <source>
        <strain evidence="1 2">SAOS-164</strain>
    </source>
</reference>
<dbReference type="EMBL" id="SRLE01000011">
    <property type="protein sequence ID" value="TGD72251.1"/>
    <property type="molecule type" value="Genomic_DNA"/>
</dbReference>